<dbReference type="PANTHER" id="PTHR48207:SF3">
    <property type="entry name" value="SUCCINATE--HYDROXYMETHYLGLUTARATE COA-TRANSFERASE"/>
    <property type="match status" value="1"/>
</dbReference>
<proteinExistence type="predicted"/>
<dbReference type="PANTHER" id="PTHR48207">
    <property type="entry name" value="SUCCINATE--HYDROXYMETHYLGLUTARATE COA-TRANSFERASE"/>
    <property type="match status" value="1"/>
</dbReference>
<dbReference type="Gene3D" id="3.40.50.10540">
    <property type="entry name" value="Crotonobetainyl-coa:carnitine coa-transferase, domain 1"/>
    <property type="match status" value="1"/>
</dbReference>
<dbReference type="GO" id="GO:0008410">
    <property type="term" value="F:CoA-transferase activity"/>
    <property type="evidence" value="ECO:0007669"/>
    <property type="project" value="TreeGrafter"/>
</dbReference>
<dbReference type="Pfam" id="PF02515">
    <property type="entry name" value="CoA_transf_3"/>
    <property type="match status" value="1"/>
</dbReference>
<dbReference type="RefSeq" id="WP_005669777.1">
    <property type="nucleotide sequence ID" value="NZ_JH992925.1"/>
</dbReference>
<dbReference type="EMBL" id="AGZI01000050">
    <property type="protein sequence ID" value="EKU80681.1"/>
    <property type="molecule type" value="Genomic_DNA"/>
</dbReference>
<dbReference type="InterPro" id="IPR023606">
    <property type="entry name" value="CoA-Trfase_III_dom_1_sf"/>
</dbReference>
<keyword evidence="1" id="KW-0808">Transferase</keyword>
<dbReference type="InterPro" id="IPR050483">
    <property type="entry name" value="CoA-transferase_III_domain"/>
</dbReference>
<dbReference type="InterPro" id="IPR044855">
    <property type="entry name" value="CoA-Trfase_III_dom3_sf"/>
</dbReference>
<sequence length="392" mass="42291">MRPLDGITVVTLEHAIAAPFCTRQLADLGARVIKVERPGVGDFARAYDTRARGMASHFVWTNRSKESLTLDVKHRQAAPILEGLLAGADVLVQNLAPGAAARLGLSWEALKERFPRLIVCDISGYGADGPYRDKKAYDLLIQSESGFLSITGSPDEPAKAGCSIADIAAGMYAYTNILAALIQRGRTGEGAHIDVSMLESMAEWMNYPLYYAIDGAAPPPRAGAAHATIYPYGPFPVGDGKTVMLGLQNEREWEQFCAKVLRQPELAADARFASNAARNGARQELRAIIVDVFAQLTAEQVVARLDEAQIANAHMNDMHDLWRHPQLAARGRWVDVGIPDGAIPALLPPAVPNTWQARMDPVPALGEHTEAILSGLGYASADIAALRAERAI</sequence>
<dbReference type="Proteomes" id="UP000009874">
    <property type="component" value="Unassembled WGS sequence"/>
</dbReference>
<evidence type="ECO:0000313" key="2">
    <source>
        <dbReference type="EMBL" id="EKU80681.1"/>
    </source>
</evidence>
<dbReference type="InterPro" id="IPR003673">
    <property type="entry name" value="CoA-Trfase_fam_III"/>
</dbReference>
<dbReference type="eggNOG" id="COG1804">
    <property type="taxonomic scope" value="Bacteria"/>
</dbReference>
<name>K9DBM7_9BURK</name>
<reference evidence="2 3" key="1">
    <citation type="submission" date="2012-09" db="EMBL/GenBank/DDBJ databases">
        <title>The Genome Sequence of Massilia timonae CCUG 45783.</title>
        <authorList>
            <consortium name="The Broad Institute Genome Sequencing Platform"/>
            <person name="Earl A."/>
            <person name="Ward D."/>
            <person name="Feldgarden M."/>
            <person name="Gevers D."/>
            <person name="Huys G."/>
            <person name="Walker B."/>
            <person name="Young S.K."/>
            <person name="Zeng Q."/>
            <person name="Gargeya S."/>
            <person name="Fitzgerald M."/>
            <person name="Haas B."/>
            <person name="Abouelleil A."/>
            <person name="Alvarado L."/>
            <person name="Arachchi H.M."/>
            <person name="Berlin A.M."/>
            <person name="Chapman S.B."/>
            <person name="Goldberg J."/>
            <person name="Griggs A."/>
            <person name="Gujja S."/>
            <person name="Hansen M."/>
            <person name="Howarth C."/>
            <person name="Imamovic A."/>
            <person name="Larimer J."/>
            <person name="McCowen C."/>
            <person name="Montmayeur A."/>
            <person name="Murphy C."/>
            <person name="Neiman D."/>
            <person name="Pearson M."/>
            <person name="Priest M."/>
            <person name="Roberts A."/>
            <person name="Saif S."/>
            <person name="Shea T."/>
            <person name="Sisk P."/>
            <person name="Sykes S."/>
            <person name="Wortman J."/>
            <person name="Nusbaum C."/>
            <person name="Birren B."/>
        </authorList>
    </citation>
    <scope>NUCLEOTIDE SEQUENCE [LARGE SCALE GENOMIC DNA]</scope>
    <source>
        <strain evidence="2 3">CCUG 45783</strain>
    </source>
</reference>
<evidence type="ECO:0000256" key="1">
    <source>
        <dbReference type="ARBA" id="ARBA00022679"/>
    </source>
</evidence>
<evidence type="ECO:0000313" key="3">
    <source>
        <dbReference type="Proteomes" id="UP000009874"/>
    </source>
</evidence>
<dbReference type="Gene3D" id="3.30.1540.10">
    <property type="entry name" value="formyl-coa transferase, domain 3"/>
    <property type="match status" value="1"/>
</dbReference>
<dbReference type="HOGENOM" id="CLU_033975_1_1_4"/>
<dbReference type="SUPFAM" id="SSF89796">
    <property type="entry name" value="CoA-transferase family III (CaiB/BaiF)"/>
    <property type="match status" value="1"/>
</dbReference>
<dbReference type="OrthoDB" id="8523055at2"/>
<dbReference type="AlphaFoldDB" id="K9DBM7"/>
<dbReference type="PATRIC" id="fig|883126.3.peg.4256"/>
<organism evidence="2 3">
    <name type="scientific">Massilia timonae CCUG 45783</name>
    <dbReference type="NCBI Taxonomy" id="883126"/>
    <lineage>
        <taxon>Bacteria</taxon>
        <taxon>Pseudomonadati</taxon>
        <taxon>Pseudomonadota</taxon>
        <taxon>Betaproteobacteria</taxon>
        <taxon>Burkholderiales</taxon>
        <taxon>Oxalobacteraceae</taxon>
        <taxon>Telluria group</taxon>
        <taxon>Massilia</taxon>
    </lineage>
</organism>
<comment type="caution">
    <text evidence="2">The sequence shown here is derived from an EMBL/GenBank/DDBJ whole genome shotgun (WGS) entry which is preliminary data.</text>
</comment>
<gene>
    <name evidence="2" type="ORF">HMPREF9710_04220</name>
</gene>
<dbReference type="STRING" id="47229.LO55_4633"/>
<protein>
    <recommendedName>
        <fullName evidence="4">CoA transferase</fullName>
    </recommendedName>
</protein>
<evidence type="ECO:0008006" key="4">
    <source>
        <dbReference type="Google" id="ProtNLM"/>
    </source>
</evidence>
<keyword evidence="3" id="KW-1185">Reference proteome</keyword>
<accession>K9DBM7</accession>